<feature type="active site" description="Charge relay system" evidence="8">
    <location>
        <position position="374"/>
    </location>
</feature>
<dbReference type="InterPro" id="IPR046940">
    <property type="entry name" value="TPPII_Ig-like_sf"/>
</dbReference>
<dbReference type="InterPro" id="IPR048383">
    <property type="entry name" value="TPPII_Ig-like-1"/>
</dbReference>
<dbReference type="PRINTS" id="PR00723">
    <property type="entry name" value="SUBTILISIN"/>
</dbReference>
<keyword evidence="6 8" id="KW-0720">Serine protease</keyword>
<dbReference type="InterPro" id="IPR022229">
    <property type="entry name" value="TPPII_Ig-like-2"/>
</dbReference>
<evidence type="ECO:0000259" key="13">
    <source>
        <dbReference type="Pfam" id="PF21223"/>
    </source>
</evidence>
<dbReference type="InterPro" id="IPR023828">
    <property type="entry name" value="Peptidase_S8_Ser-AS"/>
</dbReference>
<dbReference type="InterPro" id="IPR000209">
    <property type="entry name" value="Peptidase_S8/S53_dom"/>
</dbReference>
<dbReference type="GO" id="GO:0008240">
    <property type="term" value="F:tripeptidyl-peptidase activity"/>
    <property type="evidence" value="ECO:0007669"/>
    <property type="project" value="UniProtKB-EC"/>
</dbReference>
<feature type="active site" description="Charge relay system" evidence="8">
    <location>
        <position position="560"/>
    </location>
</feature>
<evidence type="ECO:0000256" key="8">
    <source>
        <dbReference type="PROSITE-ProRule" id="PRU01240"/>
    </source>
</evidence>
<comment type="catalytic activity">
    <reaction evidence="1">
        <text>Release of an N-terminal tripeptide from a polypeptide.</text>
        <dbReference type="EC" id="3.4.14.10"/>
    </reaction>
</comment>
<dbReference type="eggNOG" id="KOG1114">
    <property type="taxonomic scope" value="Eukaryota"/>
</dbReference>
<feature type="domain" description="Tripeptidyl-peptidase II first Ig-like" evidence="13">
    <location>
        <begin position="643"/>
        <end position="754"/>
    </location>
</feature>
<dbReference type="OrthoDB" id="10256524at2759"/>
<dbReference type="InterPro" id="IPR048384">
    <property type="entry name" value="TPPII_GBD"/>
</dbReference>
<dbReference type="GO" id="GO:0004177">
    <property type="term" value="F:aminopeptidase activity"/>
    <property type="evidence" value="ECO:0007669"/>
    <property type="project" value="UniProtKB-KW"/>
</dbReference>
<name>D0N1B1_PHYIT</name>
<dbReference type="PANTHER" id="PTHR43806:SF14">
    <property type="entry name" value="TRIPEPTIDYL-PEPTIDASE 2"/>
    <property type="match status" value="1"/>
</dbReference>
<dbReference type="PROSITE" id="PS00138">
    <property type="entry name" value="SUBTILASE_SER"/>
    <property type="match status" value="1"/>
</dbReference>
<feature type="coiled-coil region" evidence="9">
    <location>
        <begin position="254"/>
        <end position="301"/>
    </location>
</feature>
<keyword evidence="4 8" id="KW-0645">Protease</keyword>
<feature type="domain" description="Tripeptidyl peptidase II second Ig-like" evidence="12">
    <location>
        <begin position="901"/>
        <end position="1083"/>
    </location>
</feature>
<dbReference type="Pfam" id="PF21223">
    <property type="entry name" value="TPPII_Ig-like-1"/>
    <property type="match status" value="1"/>
</dbReference>
<dbReference type="GO" id="GO:0005829">
    <property type="term" value="C:cytosol"/>
    <property type="evidence" value="ECO:0007669"/>
    <property type="project" value="TreeGrafter"/>
</dbReference>
<dbReference type="InterPro" id="IPR034051">
    <property type="entry name" value="TPP_II_domain"/>
</dbReference>
<dbReference type="HOGENOM" id="CLU_003084_1_0_1"/>
<dbReference type="PANTHER" id="PTHR43806">
    <property type="entry name" value="PEPTIDASE S8"/>
    <property type="match status" value="1"/>
</dbReference>
<dbReference type="InterPro" id="IPR050131">
    <property type="entry name" value="Peptidase_S8_subtilisin-like"/>
</dbReference>
<dbReference type="PROSITE" id="PS51892">
    <property type="entry name" value="SUBTILASE"/>
    <property type="match status" value="1"/>
</dbReference>
<dbReference type="Proteomes" id="UP000006643">
    <property type="component" value="Unassembled WGS sequence"/>
</dbReference>
<dbReference type="GO" id="GO:0006508">
    <property type="term" value="P:proteolysis"/>
    <property type="evidence" value="ECO:0007669"/>
    <property type="project" value="UniProtKB-KW"/>
</dbReference>
<feature type="transmembrane region" description="Helical" evidence="10">
    <location>
        <begin position="89"/>
        <end position="106"/>
    </location>
</feature>
<evidence type="ECO:0000256" key="3">
    <source>
        <dbReference type="ARBA" id="ARBA00022438"/>
    </source>
</evidence>
<dbReference type="Gene3D" id="1.25.40.710">
    <property type="match status" value="1"/>
</dbReference>
<dbReference type="FunFam" id="3.40.50.200:FF:000013">
    <property type="entry name" value="Tripeptidyl-peptidase 2 homolog"/>
    <property type="match status" value="1"/>
</dbReference>
<dbReference type="Pfam" id="PF12580">
    <property type="entry name" value="TPPII"/>
    <property type="match status" value="1"/>
</dbReference>
<evidence type="ECO:0000256" key="7">
    <source>
        <dbReference type="ARBA" id="ARBA00023529"/>
    </source>
</evidence>
<evidence type="ECO:0000259" key="12">
    <source>
        <dbReference type="Pfam" id="PF12580"/>
    </source>
</evidence>
<evidence type="ECO:0000259" key="11">
    <source>
        <dbReference type="Pfam" id="PF00082"/>
    </source>
</evidence>
<keyword evidence="10" id="KW-1133">Transmembrane helix</keyword>
<protein>
    <submittedName>
        <fullName evidence="15">Tripeptidyl-peptidase, putative</fullName>
    </submittedName>
</protein>
<keyword evidence="3" id="KW-0031">Aminopeptidase</keyword>
<evidence type="ECO:0000256" key="4">
    <source>
        <dbReference type="ARBA" id="ARBA00022670"/>
    </source>
</evidence>
<evidence type="ECO:0000256" key="2">
    <source>
        <dbReference type="ARBA" id="ARBA00011073"/>
    </source>
</evidence>
<feature type="domain" description="Tripeptidyl-peptidase II galactose-binding" evidence="14">
    <location>
        <begin position="769"/>
        <end position="865"/>
    </location>
</feature>
<keyword evidence="10" id="KW-0812">Transmembrane</keyword>
<evidence type="ECO:0000313" key="15">
    <source>
        <dbReference type="EMBL" id="EEY67424.1"/>
    </source>
</evidence>
<dbReference type="PROSITE" id="PS00137">
    <property type="entry name" value="SUBTILASE_HIS"/>
    <property type="match status" value="1"/>
</dbReference>
<dbReference type="GeneID" id="9466313"/>
<keyword evidence="10" id="KW-0472">Membrane</keyword>
<keyword evidence="5 8" id="KW-0378">Hydrolase</keyword>
<dbReference type="RefSeq" id="XP_002906072.1">
    <property type="nucleotide sequence ID" value="XM_002906026.1"/>
</dbReference>
<organism evidence="15 16">
    <name type="scientific">Phytophthora infestans (strain T30-4)</name>
    <name type="common">Potato late blight agent</name>
    <dbReference type="NCBI Taxonomy" id="403677"/>
    <lineage>
        <taxon>Eukaryota</taxon>
        <taxon>Sar</taxon>
        <taxon>Stramenopiles</taxon>
        <taxon>Oomycota</taxon>
        <taxon>Peronosporomycetes</taxon>
        <taxon>Peronosporales</taxon>
        <taxon>Peronosporaceae</taxon>
        <taxon>Phytophthora</taxon>
    </lineage>
</organism>
<dbReference type="Pfam" id="PF21316">
    <property type="entry name" value="TPPII_GBD"/>
    <property type="match status" value="1"/>
</dbReference>
<feature type="active site" description="Charge relay system" evidence="8">
    <location>
        <position position="152"/>
    </location>
</feature>
<evidence type="ECO:0000256" key="5">
    <source>
        <dbReference type="ARBA" id="ARBA00022801"/>
    </source>
</evidence>
<dbReference type="SUPFAM" id="SSF52743">
    <property type="entry name" value="Subtilisin-like"/>
    <property type="match status" value="1"/>
</dbReference>
<keyword evidence="16" id="KW-1185">Reference proteome</keyword>
<comment type="similarity">
    <text evidence="2 8">Belongs to the peptidase S8 family.</text>
</comment>
<dbReference type="Pfam" id="PF00082">
    <property type="entry name" value="Peptidase_S8"/>
    <property type="match status" value="1"/>
</dbReference>
<dbReference type="InterPro" id="IPR036852">
    <property type="entry name" value="Peptidase_S8/S53_dom_sf"/>
</dbReference>
<dbReference type="GO" id="GO:0004252">
    <property type="term" value="F:serine-type endopeptidase activity"/>
    <property type="evidence" value="ECO:0007669"/>
    <property type="project" value="UniProtKB-UniRule"/>
</dbReference>
<comment type="catalytic activity">
    <reaction evidence="7">
        <text>Hydrolysis of proteins with broad specificity for peptide bonds, and a preference for a large uncharged residue in P1. Hydrolyzes peptide amides.</text>
        <dbReference type="EC" id="3.4.21.62"/>
    </reaction>
</comment>
<keyword evidence="9" id="KW-0175">Coiled coil</keyword>
<dbReference type="OMA" id="SLRDFQC"/>
<dbReference type="KEGG" id="pif:PITG_04457"/>
<dbReference type="Gene3D" id="2.60.40.3170">
    <property type="match status" value="1"/>
</dbReference>
<evidence type="ECO:0000259" key="14">
    <source>
        <dbReference type="Pfam" id="PF21316"/>
    </source>
</evidence>
<evidence type="ECO:0000313" key="16">
    <source>
        <dbReference type="Proteomes" id="UP000006643"/>
    </source>
</evidence>
<evidence type="ECO:0000256" key="10">
    <source>
        <dbReference type="SAM" id="Phobius"/>
    </source>
</evidence>
<dbReference type="InterPro" id="IPR015500">
    <property type="entry name" value="Peptidase_S8_subtilisin-rel"/>
</dbReference>
<reference evidence="16" key="1">
    <citation type="journal article" date="2009" name="Nature">
        <title>Genome sequence and analysis of the Irish potato famine pathogen Phytophthora infestans.</title>
        <authorList>
            <consortium name="The Broad Institute Genome Sequencing Platform"/>
            <person name="Haas B.J."/>
            <person name="Kamoun S."/>
            <person name="Zody M.C."/>
            <person name="Jiang R.H."/>
            <person name="Handsaker R.E."/>
            <person name="Cano L.M."/>
            <person name="Grabherr M."/>
            <person name="Kodira C.D."/>
            <person name="Raffaele S."/>
            <person name="Torto-Alalibo T."/>
            <person name="Bozkurt T.O."/>
            <person name="Ah-Fong A.M."/>
            <person name="Alvarado L."/>
            <person name="Anderson V.L."/>
            <person name="Armstrong M.R."/>
            <person name="Avrova A."/>
            <person name="Baxter L."/>
            <person name="Beynon J."/>
            <person name="Boevink P.C."/>
            <person name="Bollmann S.R."/>
            <person name="Bos J.I."/>
            <person name="Bulone V."/>
            <person name="Cai G."/>
            <person name="Cakir C."/>
            <person name="Carrington J.C."/>
            <person name="Chawner M."/>
            <person name="Conti L."/>
            <person name="Costanzo S."/>
            <person name="Ewan R."/>
            <person name="Fahlgren N."/>
            <person name="Fischbach M.A."/>
            <person name="Fugelstad J."/>
            <person name="Gilroy E.M."/>
            <person name="Gnerre S."/>
            <person name="Green P.J."/>
            <person name="Grenville-Briggs L.J."/>
            <person name="Griffith J."/>
            <person name="Grunwald N.J."/>
            <person name="Horn K."/>
            <person name="Horner N.R."/>
            <person name="Hu C.H."/>
            <person name="Huitema E."/>
            <person name="Jeong D.H."/>
            <person name="Jones A.M."/>
            <person name="Jones J.D."/>
            <person name="Jones R.W."/>
            <person name="Karlsson E.K."/>
            <person name="Kunjeti S.G."/>
            <person name="Lamour K."/>
            <person name="Liu Z."/>
            <person name="Ma L."/>
            <person name="Maclean D."/>
            <person name="Chibucos M.C."/>
            <person name="McDonald H."/>
            <person name="McWalters J."/>
            <person name="Meijer H.J."/>
            <person name="Morgan W."/>
            <person name="Morris P.F."/>
            <person name="Munro C.A."/>
            <person name="O'Neill K."/>
            <person name="Ospina-Giraldo M."/>
            <person name="Pinzon A."/>
            <person name="Pritchard L."/>
            <person name="Ramsahoye B."/>
            <person name="Ren Q."/>
            <person name="Restrepo S."/>
            <person name="Roy S."/>
            <person name="Sadanandom A."/>
            <person name="Savidor A."/>
            <person name="Schornack S."/>
            <person name="Schwartz D.C."/>
            <person name="Schumann U.D."/>
            <person name="Schwessinger B."/>
            <person name="Seyer L."/>
            <person name="Sharpe T."/>
            <person name="Silvar C."/>
            <person name="Song J."/>
            <person name="Studholme D.J."/>
            <person name="Sykes S."/>
            <person name="Thines M."/>
            <person name="van de Vondervoort P.J."/>
            <person name="Phuntumart V."/>
            <person name="Wawra S."/>
            <person name="Weide R."/>
            <person name="Win J."/>
            <person name="Young C."/>
            <person name="Zhou S."/>
            <person name="Fry W."/>
            <person name="Meyers B.C."/>
            <person name="van West P."/>
            <person name="Ristaino J."/>
            <person name="Govers F."/>
            <person name="Birch P.R."/>
            <person name="Whisson S.C."/>
            <person name="Judelson H.S."/>
            <person name="Nusbaum C."/>
        </authorList>
    </citation>
    <scope>NUCLEOTIDE SEQUENCE [LARGE SCALE GENOMIC DNA]</scope>
    <source>
        <strain evidence="16">T30-4</strain>
    </source>
</reference>
<evidence type="ECO:0000256" key="1">
    <source>
        <dbReference type="ARBA" id="ARBA00001910"/>
    </source>
</evidence>
<dbReference type="Gene3D" id="3.40.50.200">
    <property type="entry name" value="Peptidase S8/S53 domain"/>
    <property type="match status" value="2"/>
</dbReference>
<evidence type="ECO:0000256" key="6">
    <source>
        <dbReference type="ARBA" id="ARBA00022825"/>
    </source>
</evidence>
<dbReference type="VEuPathDB" id="FungiDB:PITG_04457"/>
<sequence length="1364" mass="150957">MSEPSTSQQDLTPGQKDYVVRCFNFMSKAKEDGLFRGQRTRDLVAECLQIAHGTVTTVTSTYSADNETKFEVHISNLAMATFWSKDLKLGAVTYILILMSSSYVIFRNLTLDPKMKSFPTASLLPKEETLADLFLEQYPDYDGRNAVVAIFDTGVDPGAIGLQTTPDGRPKIIDVVDATGAGDVDTSTVIESKDGQLTLSNGRVLKLNPEWKPSQDGKYHVGTVAGYHLFPGPLVTRLKTERKEKLDIEQRAAVNEVQEEVAKWSKENSATTNDTAKLREKKDLQARLKQLEELAKSYEDPGPIYDAVVFNDGTCWRAALDTKEIGDFTGIPALTSFKDEQEYATFSDESQLNYVLNIYDEGNTLSVVNDVGAHGTHVAGIVAAHHPEQPECNGVAPGAQIVAVKIGDGRLGSMETSSALSRAILAVMDANVDVVNMSYGEYASQHNYGRIVELSNELVDEHNVTFVVSAGNNGPALGTVGAPGGTTSSMLAVGAYVSPKMMEGEYIMRDNDLSGIAYTWSSRGPTFDGDLGVNICAPGAAIAPVPNWTLNKKQLMNGTSMSSPNCAGNIALLVSAMKARGIEYTPYSIRRALENTAVKVPNVEVYAQGKGLIQVLPAFEYLTGSNSFDGTKKFPLHYDIKTSSGDGKARGIYLRDSVDFTHDSTEVNVTVTPKFHKKAVQEDKVHFEQHVRLVPSARWIDVGRNLALMHGGRAFKVLVETNHLPAGEHYGEVVAYDTQNEARGALFSIPVTVIKPEDAKTVVIYQSKFQPGDISRRFITPPQGATWADITFSRSNEVERDVESNATGKLFMFDALQFQPFVRQSSSSFHKAFFLKPGEELAFSMDLLGGLTTEFCLGQFWSALGDSVVQIEIRFHGIKPDQEKIVVTGGDESHKVLVSSSVVTEALAPKVSFNKYVQHLRPKTAEISPLSSSRDQFPDKRQVYQLILTYPFTKKEAGKVVPYLPLLNDRLYESPFEAQLMMIFDDKQQYLGCSDAYGNETTLKKGSYVVRAQVRHEDVGKLEKLKQMILVLKHDVKEITASVFGHQDDVALGGIPLDKKILFAGKYVPLFIGEPAYDKLPVGNTVGDVLMGKIHFGQKEGAIKGSGRRPGGFDVTYVIPLAPTPVKEPEPEEPKDERDEEEIAKEAVRDLLLERVTKLVGKSTFLPAWQRLVDEFPNHVPALQAKLHHFDFEANRSTQLAEVVEAADAVLTLIRQDELALFFGTRSVPGDKPAAEKKLRKEKEKEKSILADALARKARALGDLKQWDDFLLAYAALQKWEDVDAATYLHVSLLHDRHFKAFGLALQRLRKVQDMEQADKTKIISDEKLAAEIADILVALQWKHWNKHETQWERRRAPTSYRIF</sequence>
<dbReference type="EMBL" id="DS028122">
    <property type="protein sequence ID" value="EEY67424.1"/>
    <property type="molecule type" value="Genomic_DNA"/>
</dbReference>
<proteinExistence type="inferred from homology"/>
<feature type="domain" description="Peptidase S8/S53" evidence="11">
    <location>
        <begin position="143"/>
        <end position="606"/>
    </location>
</feature>
<dbReference type="CDD" id="cd04857">
    <property type="entry name" value="Peptidases_S8_Tripeptidyl_Aminopeptidase_II"/>
    <property type="match status" value="1"/>
</dbReference>
<dbReference type="InParanoid" id="D0N1B1"/>
<dbReference type="InterPro" id="IPR046939">
    <property type="entry name" value="TPPII_C_sf"/>
</dbReference>
<evidence type="ECO:0000256" key="9">
    <source>
        <dbReference type="SAM" id="Coils"/>
    </source>
</evidence>
<gene>
    <name evidence="15" type="ORF">PITG_04457</name>
</gene>
<dbReference type="InterPro" id="IPR022398">
    <property type="entry name" value="Peptidase_S8_His-AS"/>
</dbReference>
<accession>D0N1B1</accession>